<evidence type="ECO:0000256" key="5">
    <source>
        <dbReference type="ARBA" id="ARBA00023136"/>
    </source>
</evidence>
<comment type="subcellular location">
    <subcellularLocation>
        <location evidence="1">Cell membrane</location>
        <topology evidence="1">Multi-pass membrane protein</topology>
    </subcellularLocation>
</comment>
<keyword evidence="9" id="KW-1185">Reference proteome</keyword>
<dbReference type="PANTHER" id="PTHR40064:SF1">
    <property type="entry name" value="MEMBRANE PROTEIN"/>
    <property type="match status" value="1"/>
</dbReference>
<evidence type="ECO:0000256" key="6">
    <source>
        <dbReference type="SAM" id="Coils"/>
    </source>
</evidence>
<dbReference type="InterPro" id="IPR010343">
    <property type="entry name" value="ArAE_1"/>
</dbReference>
<name>A0ABS8YNX9_9BACL</name>
<keyword evidence="2" id="KW-1003">Cell membrane</keyword>
<evidence type="ECO:0000313" key="9">
    <source>
        <dbReference type="Proteomes" id="UP001199916"/>
    </source>
</evidence>
<evidence type="ECO:0000256" key="3">
    <source>
        <dbReference type="ARBA" id="ARBA00022692"/>
    </source>
</evidence>
<dbReference type="RefSeq" id="WP_233698543.1">
    <property type="nucleotide sequence ID" value="NZ_JAJNBZ010000027.1"/>
</dbReference>
<reference evidence="8 9" key="1">
    <citation type="submission" date="2021-11" db="EMBL/GenBank/DDBJ databases">
        <title>Draft genome sequence of Paenibacillus profundus YoMME, a new Gram-positive bacteria with exoelectrogenic properties.</title>
        <authorList>
            <person name="Hubenova Y."/>
            <person name="Hubenova E."/>
            <person name="Manasiev Y."/>
            <person name="Peykov S."/>
            <person name="Mitov M."/>
        </authorList>
    </citation>
    <scope>NUCLEOTIDE SEQUENCE [LARGE SCALE GENOMIC DNA]</scope>
    <source>
        <strain evidence="8 9">YoMME</strain>
    </source>
</reference>
<feature type="transmembrane region" description="Helical" evidence="7">
    <location>
        <begin position="138"/>
        <end position="156"/>
    </location>
</feature>
<sequence>MELTKMVNKMMDFIKYKGAVWKIPLAAALSWELAEWAGSKHPYLAPLTVILSIQLTVDKSIQFAWQRIMGTIAGVLFTASIAPYVGLNGWSIGFLLFVGALIVTWLKLDHAIMIQVALSILLVMYFQSKMPSYSLDRIRDTVIGAVIALLIHMLIFPPDSVNKAKKKMIHFTDHLSNHFVNIALWVKEGCSSSEAQTLQTELQTLFRELHQATTELDKAEQSVRYNPLGRKKRDILKKLNQKMHQLRSGYANSADMIRVLAKWSESGNFAKEDQRIWAVHLNTLAGFVKEWKSVLDDPASFSLASNGSALQIKAPANMENYQYPLALYMNAEQVIQDFQNVVFPNKAL</sequence>
<accession>A0ABS8YNX9</accession>
<keyword evidence="4 7" id="KW-1133">Transmembrane helix</keyword>
<feature type="transmembrane region" description="Helical" evidence="7">
    <location>
        <begin position="93"/>
        <end position="126"/>
    </location>
</feature>
<keyword evidence="3 7" id="KW-0812">Transmembrane</keyword>
<feature type="coiled-coil region" evidence="6">
    <location>
        <begin position="195"/>
        <end position="222"/>
    </location>
</feature>
<dbReference type="InterPro" id="IPR052984">
    <property type="entry name" value="UPF0421"/>
</dbReference>
<organism evidence="8 9">
    <name type="scientific">Paenibacillus profundus</name>
    <dbReference type="NCBI Taxonomy" id="1173085"/>
    <lineage>
        <taxon>Bacteria</taxon>
        <taxon>Bacillati</taxon>
        <taxon>Bacillota</taxon>
        <taxon>Bacilli</taxon>
        <taxon>Bacillales</taxon>
        <taxon>Paenibacillaceae</taxon>
        <taxon>Paenibacillus</taxon>
    </lineage>
</organism>
<evidence type="ECO:0000256" key="2">
    <source>
        <dbReference type="ARBA" id="ARBA00022475"/>
    </source>
</evidence>
<dbReference type="Pfam" id="PF06081">
    <property type="entry name" value="ArAE_1"/>
    <property type="match status" value="1"/>
</dbReference>
<dbReference type="EMBL" id="JAJNBZ010000027">
    <property type="protein sequence ID" value="MCE5172330.1"/>
    <property type="molecule type" value="Genomic_DNA"/>
</dbReference>
<keyword evidence="5 7" id="KW-0472">Membrane</keyword>
<proteinExistence type="predicted"/>
<evidence type="ECO:0000313" key="8">
    <source>
        <dbReference type="EMBL" id="MCE5172330.1"/>
    </source>
</evidence>
<comment type="caution">
    <text evidence="8">The sequence shown here is derived from an EMBL/GenBank/DDBJ whole genome shotgun (WGS) entry which is preliminary data.</text>
</comment>
<evidence type="ECO:0000256" key="7">
    <source>
        <dbReference type="SAM" id="Phobius"/>
    </source>
</evidence>
<keyword evidence="6" id="KW-0175">Coiled coil</keyword>
<dbReference type="PANTHER" id="PTHR40064">
    <property type="entry name" value="MEMBRANE PROTEIN-RELATED"/>
    <property type="match status" value="1"/>
</dbReference>
<gene>
    <name evidence="8" type="ORF">LQV63_23930</name>
</gene>
<protein>
    <submittedName>
        <fullName evidence="8">Aromatic acid exporter family protein</fullName>
    </submittedName>
</protein>
<dbReference type="Proteomes" id="UP001199916">
    <property type="component" value="Unassembled WGS sequence"/>
</dbReference>
<evidence type="ECO:0000256" key="4">
    <source>
        <dbReference type="ARBA" id="ARBA00022989"/>
    </source>
</evidence>
<evidence type="ECO:0000256" key="1">
    <source>
        <dbReference type="ARBA" id="ARBA00004651"/>
    </source>
</evidence>